<feature type="compositionally biased region" description="Acidic residues" evidence="2">
    <location>
        <begin position="775"/>
        <end position="796"/>
    </location>
</feature>
<dbReference type="InterPro" id="IPR040155">
    <property type="entry name" value="CEBPZ/Mak21-like"/>
</dbReference>
<sequence>MARAGRPQSHGQTDEMNKLRRPVQQQRGKRKQQQQRQQQHQQHQQLKLHEKGIPSKPPPATSPQAGTLGAELLLAIRDRKAENWWQMEAILCDQSKKDTKKQSQSKKGGKKALAEAKGALTPLTLGVNTIKVHIQEGEAVLTAAQTLYEVRRSRKLDQDQKWTEKILRQGTLSDKVAALTLLVQEAPLFRLRTLDALLALAQKADRRCAQMAIEALQDLLEHNLLPPERKLVPWARQDEASLPPAAAGDSEQQARREACLALRFFEDQLKQRVAVLIDRLEKATHDTVTSFKRFALTGVAGLLQGRPEQEERLLSILVNKLGDAEKKVAPHAAYLLRRLLAAHPAMKGVVAREVQQFLHRPNLQPRPLYNGISFLGQLYLRKGSDTDLALGLVQTYLSLFDRALKTGGELSEKMLSALLSGVHRATPYLDAGGLAEGPLGAHLEDIFRTVHQASFKTAVQALMLLAQVATGTGRRSEGRLEGRFYRGLYEKVRDPAFLITAHPTLFLNLLYKAMKADRDQARVAAFAKRLLSHGALQGPPALAAGVLFLLSEVGASQPVLREALVRRASTQEGEEDSFDPGKREPSFAFGGGEGGRVDEEGDEGEEGGAAKEVTSNGSGLSKKSQPHLWEVGLLALHFHPSVQRFAASVLDPRARHRVTYSGDPLQDFSTMAFLDRFAFKNPKLRERTAAAMEGEALTEAEREDRLSRFGAGTRRAAGVRGGRESGPPAVNSAEFLSLEPHELSPDQLFFHKFFREKAARDKQARAAGKGRELGSDEDAGSGSEEEEDEEEDEDSEGKDGRGGSDGSGGSDAEEREIDAFADGLAQSLMRSQGKVDFSDEDPDTEAWEDEGRADGAEGDEGQEAGWLRNDGETGDLLAAERGDDDTFLDDVSDDSDASEGPMGLEEKMEEDSDGDDGVARRESDDDGDEEEEVDQLPLWALVDESEDDGGDGPEGQSLREEDVGGEIETVPTGRKRPRERRGGARPEQEKAGRTRDRDGRRKPGERVKLVEGRNGPMATSDMPTFAAYDEYAMLIEADERKREAEARRETPEIKG</sequence>
<feature type="compositionally biased region" description="Basic and acidic residues" evidence="2">
    <location>
        <begin position="980"/>
        <end position="1011"/>
    </location>
</feature>
<dbReference type="InterPro" id="IPR005612">
    <property type="entry name" value="CCAAT-binding_factor"/>
</dbReference>
<feature type="region of interest" description="Disordered" evidence="2">
    <location>
        <begin position="1"/>
        <end position="65"/>
    </location>
</feature>
<dbReference type="Proteomes" id="UP000019335">
    <property type="component" value="Chromosome 7"/>
</dbReference>
<evidence type="ECO:0000256" key="2">
    <source>
        <dbReference type="SAM" id="MobiDB-lite"/>
    </source>
</evidence>
<feature type="region of interest" description="Disordered" evidence="2">
    <location>
        <begin position="567"/>
        <end position="622"/>
    </location>
</feature>
<dbReference type="OrthoDB" id="28947at2759"/>
<dbReference type="AlphaFoldDB" id="W7U334"/>
<name>W7U334_9STRA</name>
<keyword evidence="5" id="KW-1185">Reference proteome</keyword>
<feature type="compositionally biased region" description="Acidic residues" evidence="2">
    <location>
        <begin position="907"/>
        <end position="916"/>
    </location>
</feature>
<evidence type="ECO:0000313" key="4">
    <source>
        <dbReference type="EMBL" id="EWM27094.1"/>
    </source>
</evidence>
<dbReference type="InterPro" id="IPR016024">
    <property type="entry name" value="ARM-type_fold"/>
</dbReference>
<feature type="compositionally biased region" description="Basic and acidic residues" evidence="2">
    <location>
        <begin position="761"/>
        <end position="774"/>
    </location>
</feature>
<feature type="compositionally biased region" description="Low complexity" evidence="2">
    <location>
        <begin position="34"/>
        <end position="45"/>
    </location>
</feature>
<proteinExistence type="inferred from homology"/>
<feature type="compositionally biased region" description="Acidic residues" evidence="2">
    <location>
        <begin position="924"/>
        <end position="934"/>
    </location>
</feature>
<evidence type="ECO:0000256" key="1">
    <source>
        <dbReference type="ARBA" id="ARBA00007797"/>
    </source>
</evidence>
<feature type="domain" description="CCAAT-binding factor" evidence="3">
    <location>
        <begin position="458"/>
        <end position="646"/>
    </location>
</feature>
<organism evidence="4 5">
    <name type="scientific">Nannochloropsis gaditana</name>
    <dbReference type="NCBI Taxonomy" id="72520"/>
    <lineage>
        <taxon>Eukaryota</taxon>
        <taxon>Sar</taxon>
        <taxon>Stramenopiles</taxon>
        <taxon>Ochrophyta</taxon>
        <taxon>Eustigmatophyceae</taxon>
        <taxon>Eustigmatales</taxon>
        <taxon>Monodopsidaceae</taxon>
        <taxon>Nannochloropsis</taxon>
    </lineage>
</organism>
<evidence type="ECO:0000313" key="5">
    <source>
        <dbReference type="Proteomes" id="UP000019335"/>
    </source>
</evidence>
<accession>W7U334</accession>
<dbReference type="InterPro" id="IPR011989">
    <property type="entry name" value="ARM-like"/>
</dbReference>
<dbReference type="EMBL" id="AZIL01000520">
    <property type="protein sequence ID" value="EWM27094.1"/>
    <property type="molecule type" value="Genomic_DNA"/>
</dbReference>
<dbReference type="Gene3D" id="1.25.10.10">
    <property type="entry name" value="Leucine-rich Repeat Variant"/>
    <property type="match status" value="1"/>
</dbReference>
<evidence type="ECO:0000259" key="3">
    <source>
        <dbReference type="Pfam" id="PF03914"/>
    </source>
</evidence>
<comment type="caution">
    <text evidence="4">The sequence shown here is derived from an EMBL/GenBank/DDBJ whole genome shotgun (WGS) entry which is preliminary data.</text>
</comment>
<feature type="compositionally biased region" description="Acidic residues" evidence="2">
    <location>
        <begin position="882"/>
        <end position="897"/>
    </location>
</feature>
<dbReference type="PANTHER" id="PTHR12048">
    <property type="entry name" value="CCAAT-BINDING FACTOR-RELATED"/>
    <property type="match status" value="1"/>
</dbReference>
<dbReference type="SUPFAM" id="SSF48371">
    <property type="entry name" value="ARM repeat"/>
    <property type="match status" value="1"/>
</dbReference>
<comment type="similarity">
    <text evidence="1">Belongs to the CBF/MAK21 family.</text>
</comment>
<feature type="compositionally biased region" description="Polar residues" evidence="2">
    <location>
        <begin position="613"/>
        <end position="622"/>
    </location>
</feature>
<dbReference type="Pfam" id="PF03914">
    <property type="entry name" value="CBF"/>
    <property type="match status" value="1"/>
</dbReference>
<feature type="region of interest" description="Disordered" evidence="2">
    <location>
        <begin position="761"/>
        <end position="1023"/>
    </location>
</feature>
<reference evidence="4 5" key="1">
    <citation type="journal article" date="2014" name="Mol. Plant">
        <title>Chromosome Scale Genome Assembly and Transcriptome Profiling of Nannochloropsis gaditana in Nitrogen Depletion.</title>
        <authorList>
            <person name="Corteggiani Carpinelli E."/>
            <person name="Telatin A."/>
            <person name="Vitulo N."/>
            <person name="Forcato C."/>
            <person name="D'Angelo M."/>
            <person name="Schiavon R."/>
            <person name="Vezzi A."/>
            <person name="Giacometti G.M."/>
            <person name="Morosinotto T."/>
            <person name="Valle G."/>
        </authorList>
    </citation>
    <scope>NUCLEOTIDE SEQUENCE [LARGE SCALE GENOMIC DNA]</scope>
    <source>
        <strain evidence="4 5">B-31</strain>
    </source>
</reference>
<dbReference type="PANTHER" id="PTHR12048:SF0">
    <property type="entry name" value="CCAAT_ENHANCER-BINDING PROTEIN ZETA"/>
    <property type="match status" value="1"/>
</dbReference>
<protein>
    <submittedName>
        <fullName evidence="4">Ccaat enhancer-binding protein zeta</fullName>
    </submittedName>
</protein>
<dbReference type="GO" id="GO:0005634">
    <property type="term" value="C:nucleus"/>
    <property type="evidence" value="ECO:0007669"/>
    <property type="project" value="UniProtKB-ARBA"/>
</dbReference>
<feature type="compositionally biased region" description="Acidic residues" evidence="2">
    <location>
        <begin position="838"/>
        <end position="848"/>
    </location>
</feature>
<gene>
    <name evidence="4" type="ORF">Naga_100046g6</name>
</gene>